<name>A0ABP1E9M2_9APHY</name>
<evidence type="ECO:0008006" key="4">
    <source>
        <dbReference type="Google" id="ProtNLM"/>
    </source>
</evidence>
<dbReference type="Gene3D" id="1.20.120.1630">
    <property type="match status" value="1"/>
</dbReference>
<keyword evidence="1" id="KW-0812">Transmembrane</keyword>
<feature type="transmembrane region" description="Helical" evidence="1">
    <location>
        <begin position="20"/>
        <end position="37"/>
    </location>
</feature>
<feature type="transmembrane region" description="Helical" evidence="1">
    <location>
        <begin position="88"/>
        <end position="107"/>
    </location>
</feature>
<dbReference type="EMBL" id="OZ037952">
    <property type="protein sequence ID" value="CAL1715993.1"/>
    <property type="molecule type" value="Genomic_DNA"/>
</dbReference>
<reference evidence="3" key="1">
    <citation type="submission" date="2024-04" db="EMBL/GenBank/DDBJ databases">
        <authorList>
            <person name="Shaw F."/>
            <person name="Minotto A."/>
        </authorList>
    </citation>
    <scope>NUCLEOTIDE SEQUENCE [LARGE SCALE GENOMIC DNA]</scope>
</reference>
<protein>
    <recommendedName>
        <fullName evidence="4">DUF1295-domain-containing protein</fullName>
    </recommendedName>
</protein>
<dbReference type="PANTHER" id="PTHR32251">
    <property type="entry name" value="3-OXO-5-ALPHA-STEROID 4-DEHYDROGENASE"/>
    <property type="match status" value="1"/>
</dbReference>
<feature type="transmembrane region" description="Helical" evidence="1">
    <location>
        <begin position="49"/>
        <end position="68"/>
    </location>
</feature>
<evidence type="ECO:0000256" key="1">
    <source>
        <dbReference type="SAM" id="Phobius"/>
    </source>
</evidence>
<gene>
    <name evidence="2" type="ORF">GFSPODELE1_LOCUS10529</name>
</gene>
<accession>A0ABP1E9M2</accession>
<proteinExistence type="predicted"/>
<evidence type="ECO:0000313" key="2">
    <source>
        <dbReference type="EMBL" id="CAL1715993.1"/>
    </source>
</evidence>
<evidence type="ECO:0000313" key="3">
    <source>
        <dbReference type="Proteomes" id="UP001497453"/>
    </source>
</evidence>
<feature type="transmembrane region" description="Helical" evidence="1">
    <location>
        <begin position="138"/>
        <end position="159"/>
    </location>
</feature>
<sequence length="363" mass="41801">MASLPTFVETVRKEFQPSFWWPVQFCVYTTLTSYILSIITGNVSQVDRVWTFLPTIYTAYFALLPFWPKNALLPLFPYTPEETYSEAAQSYSLRALLMLALVVIWMFRLSYNTWRRGLFNLNDEDYRWAILRQRVPPWFFQVVNFTFIAVIQNIILFSLGLPTHIAAFQQPSKLSTSDYILATLALVDLTCEFIADNQQYSFQTYKKTGVLDKNEWPAARIAWTPEDAKRGFVTRGLWAWSRHPNFFCEQTFWAIITLFPLLAPESPNLPAHPLSSPTAIWPLTPALVLCTLFFSSTLFSESISLSKYPEGYSAYQQRVAMFVPFLTPVWGVLLKLQGKQGKVDALLFKHGNDTKALENKKSQ</sequence>
<dbReference type="PANTHER" id="PTHR32251:SF23">
    <property type="entry name" value="3-OXO-5-ALPHA-STEROID 4-DEHYDROGENASE (DUF1295)"/>
    <property type="match status" value="1"/>
</dbReference>
<keyword evidence="1" id="KW-0472">Membrane</keyword>
<keyword evidence="3" id="KW-1185">Reference proteome</keyword>
<dbReference type="InterPro" id="IPR010721">
    <property type="entry name" value="UstE-like"/>
</dbReference>
<organism evidence="2 3">
    <name type="scientific">Somion occarium</name>
    <dbReference type="NCBI Taxonomy" id="3059160"/>
    <lineage>
        <taxon>Eukaryota</taxon>
        <taxon>Fungi</taxon>
        <taxon>Dikarya</taxon>
        <taxon>Basidiomycota</taxon>
        <taxon>Agaricomycotina</taxon>
        <taxon>Agaricomycetes</taxon>
        <taxon>Polyporales</taxon>
        <taxon>Cerrenaceae</taxon>
        <taxon>Somion</taxon>
    </lineage>
</organism>
<keyword evidence="1" id="KW-1133">Transmembrane helix</keyword>
<dbReference type="Proteomes" id="UP001497453">
    <property type="component" value="Chromosome 9"/>
</dbReference>
<dbReference type="Pfam" id="PF06966">
    <property type="entry name" value="DUF1295"/>
    <property type="match status" value="1"/>
</dbReference>